<dbReference type="EMBL" id="SPLM01000036">
    <property type="protein sequence ID" value="TMW65979.1"/>
    <property type="molecule type" value="Genomic_DNA"/>
</dbReference>
<organism evidence="1 2">
    <name type="scientific">Pythium oligandrum</name>
    <name type="common">Mycoparasitic fungus</name>
    <dbReference type="NCBI Taxonomy" id="41045"/>
    <lineage>
        <taxon>Eukaryota</taxon>
        <taxon>Sar</taxon>
        <taxon>Stramenopiles</taxon>
        <taxon>Oomycota</taxon>
        <taxon>Peronosporomycetes</taxon>
        <taxon>Pythiales</taxon>
        <taxon>Pythiaceae</taxon>
        <taxon>Pythium</taxon>
    </lineage>
</organism>
<evidence type="ECO:0000313" key="1">
    <source>
        <dbReference type="EMBL" id="TMW65979.1"/>
    </source>
</evidence>
<comment type="caution">
    <text evidence="1">The sequence shown here is derived from an EMBL/GenBank/DDBJ whole genome shotgun (WGS) entry which is preliminary data.</text>
</comment>
<dbReference type="Proteomes" id="UP000794436">
    <property type="component" value="Unassembled WGS sequence"/>
</dbReference>
<gene>
    <name evidence="1" type="ORF">Poli38472_003744</name>
</gene>
<name>A0A8K1CM04_PYTOL</name>
<sequence>MATLKRIKNEFGLTWEEATWTLTRAYTVYMIVDDALAIDRKGRMVSQRDGVHSFWNAVWQNQTTTNSNLRFLLVIGNGARYRSDDYHGGVELNKAVLGIEQLRFARNELREYISKWFKGNKSLCGKSEGYPGARPYRQVFRDHLEWLTDGHVGLCAAIIDSLNEVVGAAPNSIVSPEMWIRILRTVVLPPTDGKEPSLFQRLVHSPMVSTLDSLGEWDLDDLERKYYQYCFVFPDLIREAFFERGIMDPSQEVFTSPLMWRYFVQKRMARIPRSTTSGPATLSDLLAQVWTVIDYQALRHAIIKRPPIFIYEERAWHMLVYKAMYHLTPVTYETSIDRDELFGGPEFIDLVIHNTEKSTCWGIAIVYDAADLRDHVSRFLPGGRYAPLNLTDYCLLHFRRVKTEDMEKEDVVESGLTADLSVSPKVYVIWYGADVTSVLVWNALMD</sequence>
<dbReference type="OrthoDB" id="2364732at2759"/>
<keyword evidence="2" id="KW-1185">Reference proteome</keyword>
<dbReference type="AlphaFoldDB" id="A0A8K1CM04"/>
<evidence type="ECO:0000313" key="2">
    <source>
        <dbReference type="Proteomes" id="UP000794436"/>
    </source>
</evidence>
<reference evidence="1" key="1">
    <citation type="submission" date="2019-03" db="EMBL/GenBank/DDBJ databases">
        <title>Long read genome sequence of the mycoparasitic Pythium oligandrum ATCC 38472 isolated from sugarbeet rhizosphere.</title>
        <authorList>
            <person name="Gaulin E."/>
        </authorList>
    </citation>
    <scope>NUCLEOTIDE SEQUENCE</scope>
    <source>
        <strain evidence="1">ATCC 38472_TT</strain>
    </source>
</reference>
<protein>
    <submittedName>
        <fullName evidence="1">Uncharacterized protein</fullName>
    </submittedName>
</protein>
<accession>A0A8K1CM04</accession>
<proteinExistence type="predicted"/>